<evidence type="ECO:0000256" key="9">
    <source>
        <dbReference type="ARBA" id="ARBA00022771"/>
    </source>
</evidence>
<dbReference type="InterPro" id="IPR013320">
    <property type="entry name" value="ConA-like_dom_sf"/>
</dbReference>
<keyword evidence="12 14" id="KW-0175">Coiled coil</keyword>
<dbReference type="CDD" id="cd19772">
    <property type="entry name" value="Bbox2_TRIM21_C-IV"/>
    <property type="match status" value="1"/>
</dbReference>
<evidence type="ECO:0000259" key="17">
    <source>
        <dbReference type="PROSITE" id="PS50119"/>
    </source>
</evidence>
<keyword evidence="11" id="KW-0862">Zinc</keyword>
<organism evidence="19 20">
    <name type="scientific">Acinonyx jubatus</name>
    <name type="common">Cheetah</name>
    <dbReference type="NCBI Taxonomy" id="32536"/>
    <lineage>
        <taxon>Eukaryota</taxon>
        <taxon>Metazoa</taxon>
        <taxon>Chordata</taxon>
        <taxon>Craniata</taxon>
        <taxon>Vertebrata</taxon>
        <taxon>Euteleostomi</taxon>
        <taxon>Mammalia</taxon>
        <taxon>Eutheria</taxon>
        <taxon>Laurasiatheria</taxon>
        <taxon>Carnivora</taxon>
        <taxon>Feliformia</taxon>
        <taxon>Felidae</taxon>
        <taxon>Felinae</taxon>
        <taxon>Acinonyx</taxon>
    </lineage>
</organism>
<dbReference type="SUPFAM" id="SSF57845">
    <property type="entry name" value="B-box zinc-binding domain"/>
    <property type="match status" value="1"/>
</dbReference>
<evidence type="ECO:0000256" key="7">
    <source>
        <dbReference type="ARBA" id="ARBA00022679"/>
    </source>
</evidence>
<sequence length="497" mass="56236">MASAARLAMMWEEVTCPICLDPVVEPVSIECGHSFCHDCISQVGKDGGGVCPVCQHIFLLQNVRPNWPLANMVDNLKQIDQSAKEGMQRERCEVHGEKLHLFCEEDGKILCWVCSQSQNHRNHHMVPIEEAAQEYKEKLQVALGNLRKGQRLAEELEVDIAMKRAAWKSQVETHKLRIHTEFVQQQNFLAAEEQRQLQKLEMEEKEQLRILGEREATLAQKSQALQELVVELEKRSRGSALELLQEVKSVLGRSECWNLKNLDITPPDLRSVCLVPGLKRMLRTYGAPHPHPQPETPGSSFPTLSQPDSGPLSAVHITLDPYTANPWLILSEDRRQVRLGGSRQEVPENEGRFDTYPMVLGAQFFDSGKVYWEVDVTGKEAWDLGVCRDSVRRKGHFLLSPQNGFWTIWLWNKQKYEAGTSPQTPLHLRVPPCQVGIFLDYEASTVSFYNITDHGSLIYTFSECAFAGPLRPFFSTGFNDEGSNSAPLVLRPLGVGW</sequence>
<feature type="domain" description="RING-type" evidence="16">
    <location>
        <begin position="16"/>
        <end position="55"/>
    </location>
</feature>
<feature type="coiled-coil region" evidence="14">
    <location>
        <begin position="183"/>
        <end position="235"/>
    </location>
</feature>
<dbReference type="Pfam" id="PF00643">
    <property type="entry name" value="zf-B_box"/>
    <property type="match status" value="1"/>
</dbReference>
<dbReference type="InterPro" id="IPR003877">
    <property type="entry name" value="SPRY_dom"/>
</dbReference>
<keyword evidence="19" id="KW-1185">Reference proteome</keyword>
<keyword evidence="9 13" id="KW-0863">Zinc-finger</keyword>
<keyword evidence="6" id="KW-0963">Cytoplasm</keyword>
<evidence type="ECO:0000256" key="6">
    <source>
        <dbReference type="ARBA" id="ARBA00022490"/>
    </source>
</evidence>
<comment type="catalytic activity">
    <reaction evidence="1">
        <text>S-ubiquitinyl-[E2 ubiquitin-conjugating enzyme]-L-cysteine + [acceptor protein]-L-lysine = [E2 ubiquitin-conjugating enzyme]-L-cysteine + N(6)-ubiquitinyl-[acceptor protein]-L-lysine.</text>
        <dbReference type="EC" id="2.3.2.27"/>
    </reaction>
</comment>
<dbReference type="GeneID" id="106966006"/>
<dbReference type="SMART" id="SM00184">
    <property type="entry name" value="RING"/>
    <property type="match status" value="1"/>
</dbReference>
<dbReference type="EC" id="2.3.2.27" evidence="5"/>
<dbReference type="InterPro" id="IPR018957">
    <property type="entry name" value="Znf_C3HC4_RING-type"/>
</dbReference>
<dbReference type="CDD" id="cd12900">
    <property type="entry name" value="SPRY_PRY_TRIM21"/>
    <property type="match status" value="1"/>
</dbReference>
<evidence type="ECO:0000256" key="1">
    <source>
        <dbReference type="ARBA" id="ARBA00000900"/>
    </source>
</evidence>
<evidence type="ECO:0000313" key="20">
    <source>
        <dbReference type="RefSeq" id="XP_053059591.1"/>
    </source>
</evidence>
<gene>
    <name evidence="20" type="primary">TRIM21</name>
</gene>
<dbReference type="InterPro" id="IPR006574">
    <property type="entry name" value="PRY"/>
</dbReference>
<proteinExistence type="inferred from homology"/>
<dbReference type="PROSITE" id="PS50089">
    <property type="entry name" value="ZF_RING_2"/>
    <property type="match status" value="1"/>
</dbReference>
<dbReference type="InterPro" id="IPR043136">
    <property type="entry name" value="B30.2/SPRY_sf"/>
</dbReference>
<dbReference type="PROSITE" id="PS50188">
    <property type="entry name" value="B302_SPRY"/>
    <property type="match status" value="1"/>
</dbReference>
<dbReference type="SMART" id="SM00336">
    <property type="entry name" value="BBOX"/>
    <property type="match status" value="1"/>
</dbReference>
<feature type="domain" description="B box-type" evidence="17">
    <location>
        <begin position="87"/>
        <end position="128"/>
    </location>
</feature>
<dbReference type="PRINTS" id="PR01407">
    <property type="entry name" value="BUTYPHLNCDUF"/>
</dbReference>
<dbReference type="Proteomes" id="UP001652583">
    <property type="component" value="Chromosome D1"/>
</dbReference>
<dbReference type="Pfam" id="PF00622">
    <property type="entry name" value="SPRY"/>
    <property type="match status" value="1"/>
</dbReference>
<dbReference type="InterPro" id="IPR050143">
    <property type="entry name" value="TRIM/RBCC"/>
</dbReference>
<keyword evidence="10" id="KW-0833">Ubl conjugation pathway</keyword>
<feature type="compositionally biased region" description="Polar residues" evidence="15">
    <location>
        <begin position="296"/>
        <end position="308"/>
    </location>
</feature>
<dbReference type="Gene3D" id="3.30.40.10">
    <property type="entry name" value="Zinc/RING finger domain, C3HC4 (zinc finger)"/>
    <property type="match status" value="1"/>
</dbReference>
<dbReference type="SMART" id="SM00589">
    <property type="entry name" value="PRY"/>
    <property type="match status" value="1"/>
</dbReference>
<comment type="subcellular location">
    <subcellularLocation>
        <location evidence="2">Cytoplasm</location>
    </subcellularLocation>
</comment>
<evidence type="ECO:0000256" key="2">
    <source>
        <dbReference type="ARBA" id="ARBA00004496"/>
    </source>
</evidence>
<dbReference type="CDD" id="cd16596">
    <property type="entry name" value="RING-HC_TRIM21_C-IV"/>
    <property type="match status" value="1"/>
</dbReference>
<name>A0ABM3NJJ6_ACIJB</name>
<evidence type="ECO:0000256" key="15">
    <source>
        <dbReference type="SAM" id="MobiDB-lite"/>
    </source>
</evidence>
<dbReference type="PANTHER" id="PTHR24103">
    <property type="entry name" value="E3 UBIQUITIN-PROTEIN LIGASE TRIM"/>
    <property type="match status" value="1"/>
</dbReference>
<evidence type="ECO:0000256" key="5">
    <source>
        <dbReference type="ARBA" id="ARBA00012483"/>
    </source>
</evidence>
<dbReference type="InterPro" id="IPR003879">
    <property type="entry name" value="Butyrophylin_SPRY"/>
</dbReference>
<comment type="pathway">
    <text evidence="3">Protein modification; protein ubiquitination.</text>
</comment>
<feature type="domain" description="B30.2/SPRY" evidence="18">
    <location>
        <begin position="297"/>
        <end position="495"/>
    </location>
</feature>
<evidence type="ECO:0000313" key="19">
    <source>
        <dbReference type="Proteomes" id="UP001652583"/>
    </source>
</evidence>
<protein>
    <recommendedName>
        <fullName evidence="5">RING-type E3 ubiquitin transferase</fullName>
        <ecNumber evidence="5">2.3.2.27</ecNumber>
    </recommendedName>
</protein>
<dbReference type="Pfam" id="PF00097">
    <property type="entry name" value="zf-C3HC4"/>
    <property type="match status" value="1"/>
</dbReference>
<dbReference type="InterPro" id="IPR020457">
    <property type="entry name" value="Znf_B-box_chordata"/>
</dbReference>
<dbReference type="SUPFAM" id="SSF57850">
    <property type="entry name" value="RING/U-box"/>
    <property type="match status" value="1"/>
</dbReference>
<evidence type="ECO:0000256" key="11">
    <source>
        <dbReference type="ARBA" id="ARBA00022833"/>
    </source>
</evidence>
<evidence type="ECO:0000259" key="18">
    <source>
        <dbReference type="PROSITE" id="PS50188"/>
    </source>
</evidence>
<evidence type="ECO:0000256" key="3">
    <source>
        <dbReference type="ARBA" id="ARBA00004906"/>
    </source>
</evidence>
<keyword evidence="7" id="KW-0808">Transferase</keyword>
<dbReference type="SUPFAM" id="SSF49899">
    <property type="entry name" value="Concanavalin A-like lectins/glucanases"/>
    <property type="match status" value="1"/>
</dbReference>
<evidence type="ECO:0000259" key="16">
    <source>
        <dbReference type="PROSITE" id="PS50089"/>
    </source>
</evidence>
<keyword evidence="8" id="KW-0479">Metal-binding</keyword>
<dbReference type="InterPro" id="IPR000315">
    <property type="entry name" value="Znf_B-box"/>
</dbReference>
<dbReference type="Pfam" id="PF13765">
    <property type="entry name" value="PRY"/>
    <property type="match status" value="1"/>
</dbReference>
<dbReference type="InterPro" id="IPR001841">
    <property type="entry name" value="Znf_RING"/>
</dbReference>
<dbReference type="SMART" id="SM00449">
    <property type="entry name" value="SPRY"/>
    <property type="match status" value="1"/>
</dbReference>
<dbReference type="PROSITE" id="PS50119">
    <property type="entry name" value="ZF_BBOX"/>
    <property type="match status" value="1"/>
</dbReference>
<evidence type="ECO:0000256" key="14">
    <source>
        <dbReference type="SAM" id="Coils"/>
    </source>
</evidence>
<reference evidence="20" key="1">
    <citation type="submission" date="2025-08" db="UniProtKB">
        <authorList>
            <consortium name="RefSeq"/>
        </authorList>
    </citation>
    <scope>IDENTIFICATION</scope>
    <source>
        <tissue evidence="20">Blood</tissue>
    </source>
</reference>
<dbReference type="InterPro" id="IPR013083">
    <property type="entry name" value="Znf_RING/FYVE/PHD"/>
</dbReference>
<evidence type="ECO:0000256" key="4">
    <source>
        <dbReference type="ARBA" id="ARBA00008518"/>
    </source>
</evidence>
<dbReference type="InterPro" id="IPR017907">
    <property type="entry name" value="Znf_RING_CS"/>
</dbReference>
<accession>A0ABM3NJJ6</accession>
<evidence type="ECO:0000256" key="10">
    <source>
        <dbReference type="ARBA" id="ARBA00022786"/>
    </source>
</evidence>
<dbReference type="RefSeq" id="XP_053059591.1">
    <property type="nucleotide sequence ID" value="XM_053203616.1"/>
</dbReference>
<dbReference type="PRINTS" id="PR01406">
    <property type="entry name" value="BBOXZNFINGER"/>
</dbReference>
<comment type="similarity">
    <text evidence="4">Belongs to the TRIM/RBCC family.</text>
</comment>
<dbReference type="Gene3D" id="2.60.120.920">
    <property type="match status" value="1"/>
</dbReference>
<evidence type="ECO:0000256" key="13">
    <source>
        <dbReference type="PROSITE-ProRule" id="PRU00024"/>
    </source>
</evidence>
<feature type="region of interest" description="Disordered" evidence="15">
    <location>
        <begin position="284"/>
        <end position="309"/>
    </location>
</feature>
<dbReference type="PROSITE" id="PS00518">
    <property type="entry name" value="ZF_RING_1"/>
    <property type="match status" value="1"/>
</dbReference>
<dbReference type="InterPro" id="IPR035831">
    <property type="entry name" value="PRY/SPRY_TRIM21"/>
</dbReference>
<evidence type="ECO:0000256" key="12">
    <source>
        <dbReference type="ARBA" id="ARBA00023054"/>
    </source>
</evidence>
<evidence type="ECO:0000256" key="8">
    <source>
        <dbReference type="ARBA" id="ARBA00022723"/>
    </source>
</evidence>
<dbReference type="Gene3D" id="3.30.160.60">
    <property type="entry name" value="Classic Zinc Finger"/>
    <property type="match status" value="1"/>
</dbReference>
<dbReference type="InterPro" id="IPR001870">
    <property type="entry name" value="B30.2/SPRY"/>
</dbReference>